<dbReference type="Pfam" id="PF13579">
    <property type="entry name" value="Glyco_trans_4_4"/>
    <property type="match status" value="1"/>
</dbReference>
<comment type="caution">
    <text evidence="3">The sequence shown here is derived from an EMBL/GenBank/DDBJ whole genome shotgun (WGS) entry which is preliminary data.</text>
</comment>
<keyword evidence="4" id="KW-1185">Reference proteome</keyword>
<dbReference type="OrthoDB" id="529131at2"/>
<dbReference type="AlphaFoldDB" id="A0A2S3W5G3"/>
<evidence type="ECO:0000313" key="4">
    <source>
        <dbReference type="Proteomes" id="UP000237344"/>
    </source>
</evidence>
<dbReference type="RefSeq" id="WP_110093729.1">
    <property type="nucleotide sequence ID" value="NZ_NKUE01000040.1"/>
</dbReference>
<dbReference type="Pfam" id="PF00534">
    <property type="entry name" value="Glycos_transf_1"/>
    <property type="match status" value="1"/>
</dbReference>
<evidence type="ECO:0000259" key="2">
    <source>
        <dbReference type="Pfam" id="PF13579"/>
    </source>
</evidence>
<gene>
    <name evidence="3" type="ORF">KMAL_00080</name>
</gene>
<dbReference type="InterPro" id="IPR001296">
    <property type="entry name" value="Glyco_trans_1"/>
</dbReference>
<sequence>MRIAYIINSLEGGGACFPVPAITSVFRKAGHEVAVFALSRRDGLALPRLEEAGLRVEICPAGEKQQVQTLRWLNHALTAWKPDLLWTSLIRATLLGQILGTRHRWPVVSWQHNANPKPINRRLLLSMRRLSCFWVGDSQFVTDETHRILGIPRERLACWPIFYATPQAPQAQPWQKGEVIRIGSLGRLSREKGYGDLCAALALVQKARHNLPPYEITVRGEGNHRAFIEERCRAHGLDMIHFPGFVTDTRDFLASQHMYVQPSRWEGFCVAMHEAMQAGLPVLGTAVGEMRYSVREGETGWRAAPRDPQSLADVLIRALSQPERFHDMGQQARNYVCTQFSEENFTRAGMDILERVQAITGLHK</sequence>
<dbReference type="Proteomes" id="UP000237344">
    <property type="component" value="Unassembled WGS sequence"/>
</dbReference>
<reference evidence="3 4" key="1">
    <citation type="submission" date="2018-01" db="EMBL/GenBank/DDBJ databases">
        <title>Draft Genome Sequence of Komagataeibacter maltaceti LMG 1529, a Vinegar Producing Acetic Acid Bacterium Isolated from Malt Vinegar Brewery Acetifiers.</title>
        <authorList>
            <person name="Zhang Q."/>
            <person name="Hollensteiner J."/>
            <person name="Poehlein A."/>
            <person name="Daniel R."/>
        </authorList>
    </citation>
    <scope>NUCLEOTIDE SEQUENCE [LARGE SCALE GENOMIC DNA]</scope>
    <source>
        <strain evidence="3 4">LMG 1529</strain>
    </source>
</reference>
<accession>A0A2S3W5G3</accession>
<proteinExistence type="predicted"/>
<evidence type="ECO:0000313" key="3">
    <source>
        <dbReference type="EMBL" id="POF64116.1"/>
    </source>
</evidence>
<name>A0A2S3W5G3_9PROT</name>
<dbReference type="GO" id="GO:0016757">
    <property type="term" value="F:glycosyltransferase activity"/>
    <property type="evidence" value="ECO:0007669"/>
    <property type="project" value="InterPro"/>
</dbReference>
<evidence type="ECO:0000259" key="1">
    <source>
        <dbReference type="Pfam" id="PF00534"/>
    </source>
</evidence>
<feature type="domain" description="Glycosyl transferase family 1" evidence="1">
    <location>
        <begin position="178"/>
        <end position="334"/>
    </location>
</feature>
<dbReference type="SUPFAM" id="SSF53756">
    <property type="entry name" value="UDP-Glycosyltransferase/glycogen phosphorylase"/>
    <property type="match status" value="1"/>
</dbReference>
<keyword evidence="3" id="KW-0808">Transferase</keyword>
<dbReference type="Gene3D" id="3.40.50.2000">
    <property type="entry name" value="Glycogen Phosphorylase B"/>
    <property type="match status" value="2"/>
</dbReference>
<dbReference type="InterPro" id="IPR028098">
    <property type="entry name" value="Glyco_trans_4-like_N"/>
</dbReference>
<dbReference type="PANTHER" id="PTHR12526">
    <property type="entry name" value="GLYCOSYLTRANSFERASE"/>
    <property type="match status" value="1"/>
</dbReference>
<dbReference type="EMBL" id="POTC01000001">
    <property type="protein sequence ID" value="POF64116.1"/>
    <property type="molecule type" value="Genomic_DNA"/>
</dbReference>
<dbReference type="CDD" id="cd03801">
    <property type="entry name" value="GT4_PimA-like"/>
    <property type="match status" value="1"/>
</dbReference>
<feature type="domain" description="Glycosyltransferase subfamily 4-like N-terminal" evidence="2">
    <location>
        <begin position="27"/>
        <end position="130"/>
    </location>
</feature>
<protein>
    <submittedName>
        <fullName evidence="3">Glycosyl transferases group 1</fullName>
    </submittedName>
</protein>
<organism evidence="3 4">
    <name type="scientific">Novacetimonas maltaceti</name>
    <dbReference type="NCBI Taxonomy" id="1203393"/>
    <lineage>
        <taxon>Bacteria</taxon>
        <taxon>Pseudomonadati</taxon>
        <taxon>Pseudomonadota</taxon>
        <taxon>Alphaproteobacteria</taxon>
        <taxon>Acetobacterales</taxon>
        <taxon>Acetobacteraceae</taxon>
        <taxon>Novacetimonas</taxon>
    </lineage>
</organism>